<sequence length="80" mass="9454">MDDVKVDDIKVDSEINDIDNEEERHTYLNGRFGVEVNSHRNVNDHMRVEYQWLAVGKDPNDQNFAIAFAMVENETKETWR</sequence>
<evidence type="ECO:0000313" key="2">
    <source>
        <dbReference type="Proteomes" id="UP001189624"/>
    </source>
</evidence>
<dbReference type="Gramene" id="rna-AYBTSS11_LOCUS9515">
    <property type="protein sequence ID" value="CAJ1940081.1"/>
    <property type="gene ID" value="gene-AYBTSS11_LOCUS9515"/>
</dbReference>
<proteinExistence type="predicted"/>
<reference evidence="1" key="1">
    <citation type="submission" date="2023-10" db="EMBL/GenBank/DDBJ databases">
        <authorList>
            <person name="Domelevo Entfellner J.-B."/>
        </authorList>
    </citation>
    <scope>NUCLEOTIDE SEQUENCE</scope>
</reference>
<name>A0AA86SAE4_9FABA</name>
<protein>
    <submittedName>
        <fullName evidence="1">Uncharacterized protein</fullName>
    </submittedName>
</protein>
<dbReference type="Proteomes" id="UP001189624">
    <property type="component" value="Chromosome 3"/>
</dbReference>
<accession>A0AA86SAE4</accession>
<gene>
    <name evidence="1" type="ORF">AYBTSS11_LOCUS9515</name>
</gene>
<organism evidence="1 2">
    <name type="scientific">Sphenostylis stenocarpa</name>
    <dbReference type="NCBI Taxonomy" id="92480"/>
    <lineage>
        <taxon>Eukaryota</taxon>
        <taxon>Viridiplantae</taxon>
        <taxon>Streptophyta</taxon>
        <taxon>Embryophyta</taxon>
        <taxon>Tracheophyta</taxon>
        <taxon>Spermatophyta</taxon>
        <taxon>Magnoliopsida</taxon>
        <taxon>eudicotyledons</taxon>
        <taxon>Gunneridae</taxon>
        <taxon>Pentapetalae</taxon>
        <taxon>rosids</taxon>
        <taxon>fabids</taxon>
        <taxon>Fabales</taxon>
        <taxon>Fabaceae</taxon>
        <taxon>Papilionoideae</taxon>
        <taxon>50 kb inversion clade</taxon>
        <taxon>NPAAA clade</taxon>
        <taxon>indigoferoid/millettioid clade</taxon>
        <taxon>Phaseoleae</taxon>
        <taxon>Sphenostylis</taxon>
    </lineage>
</organism>
<dbReference type="EMBL" id="OY731400">
    <property type="protein sequence ID" value="CAJ1940081.1"/>
    <property type="molecule type" value="Genomic_DNA"/>
</dbReference>
<evidence type="ECO:0000313" key="1">
    <source>
        <dbReference type="EMBL" id="CAJ1940081.1"/>
    </source>
</evidence>
<dbReference type="AlphaFoldDB" id="A0AA86SAE4"/>
<keyword evidence="2" id="KW-1185">Reference proteome</keyword>